<dbReference type="SUPFAM" id="SSF55729">
    <property type="entry name" value="Acyl-CoA N-acyltransferases (Nat)"/>
    <property type="match status" value="2"/>
</dbReference>
<evidence type="ECO:0000259" key="1">
    <source>
        <dbReference type="Pfam" id="PF09924"/>
    </source>
</evidence>
<dbReference type="RefSeq" id="WP_055265946.1">
    <property type="nucleotide sequence ID" value="NZ_CABIXQ010000011.1"/>
</dbReference>
<evidence type="ECO:0000313" key="3">
    <source>
        <dbReference type="Proteomes" id="UP000095594"/>
    </source>
</evidence>
<dbReference type="AlphaFoldDB" id="A0A174GGI9"/>
<gene>
    <name evidence="2" type="ORF">ERS852471_01880</name>
</gene>
<dbReference type="PANTHER" id="PTHR41373:SF1">
    <property type="entry name" value="PHOSPHATIDYLGLYCEROL LYSYLTRANSFERASE C-TERMINAL DOMAIN-CONTAINING PROTEIN"/>
    <property type="match status" value="1"/>
</dbReference>
<dbReference type="EMBL" id="CYZX01000011">
    <property type="protein sequence ID" value="CUO60677.1"/>
    <property type="molecule type" value="Genomic_DNA"/>
</dbReference>
<evidence type="ECO:0000313" key="2">
    <source>
        <dbReference type="EMBL" id="CUO60677.1"/>
    </source>
</evidence>
<reference evidence="2 3" key="1">
    <citation type="submission" date="2015-09" db="EMBL/GenBank/DDBJ databases">
        <authorList>
            <consortium name="Pathogen Informatics"/>
        </authorList>
    </citation>
    <scope>NUCLEOTIDE SEQUENCE [LARGE SCALE GENOMIC DNA]</scope>
    <source>
        <strain evidence="2 3">2789STDY5834856</strain>
    </source>
</reference>
<protein>
    <submittedName>
        <fullName evidence="2">Uncharacterized conserved protein</fullName>
    </submittedName>
</protein>
<dbReference type="InterPro" id="IPR024320">
    <property type="entry name" value="LPG_synthase_C"/>
</dbReference>
<dbReference type="InterPro" id="IPR016181">
    <property type="entry name" value="Acyl_CoA_acyltransferase"/>
</dbReference>
<dbReference type="Proteomes" id="UP000095594">
    <property type="component" value="Unassembled WGS sequence"/>
</dbReference>
<sequence length="293" mass="35017">MLDLHPISYKDKNLINYYSNFINTSSYEYSFNSLYLWKDLCKTNLTTIYDTLVIQKYDDEKGFFFMMPYYKNVESLYKTLDYLKSNYENYQYLLGDIDSDHIELLKNNYDLEILENKKSFEYIYLTSDLINLKGKKYHKKRNHYNNFINLYNYNYSSINNEKIIEDCLDLLNKWENKKCICSKELLIEPIAVKNILYSLDDLSLKSIALYVDNKLVGFSIGEKFKDSAIIHIEKCNANYRGVYAFINNEFLKTSFSDTIYVNREEDCGHEGLQKSKESYHPYKVLNKYFIKIK</sequence>
<accession>A0A174GGI9</accession>
<dbReference type="Pfam" id="PF09924">
    <property type="entry name" value="LPG_synthase_C"/>
    <property type="match status" value="1"/>
</dbReference>
<feature type="domain" description="Phosphatidylglycerol lysyltransferase C-terminal" evidence="1">
    <location>
        <begin position="21"/>
        <end position="290"/>
    </location>
</feature>
<dbReference type="InterPro" id="IPR016732">
    <property type="entry name" value="UCP018688"/>
</dbReference>
<dbReference type="PIRSF" id="PIRSF018688">
    <property type="entry name" value="UCP018688"/>
    <property type="match status" value="1"/>
</dbReference>
<dbReference type="PANTHER" id="PTHR41373">
    <property type="entry name" value="DUF2156 DOMAIN-CONTAINING PROTEIN"/>
    <property type="match status" value="1"/>
</dbReference>
<name>A0A174GGI9_9CLOT</name>
<dbReference type="Gene3D" id="3.40.630.30">
    <property type="match status" value="1"/>
</dbReference>
<organism evidence="2 3">
    <name type="scientific">Clostridium disporicum</name>
    <dbReference type="NCBI Taxonomy" id="84024"/>
    <lineage>
        <taxon>Bacteria</taxon>
        <taxon>Bacillati</taxon>
        <taxon>Bacillota</taxon>
        <taxon>Clostridia</taxon>
        <taxon>Eubacteriales</taxon>
        <taxon>Clostridiaceae</taxon>
        <taxon>Clostridium</taxon>
    </lineage>
</organism>
<proteinExistence type="predicted"/>